<evidence type="ECO:0000256" key="2">
    <source>
        <dbReference type="ARBA" id="ARBA00004184"/>
    </source>
</evidence>
<dbReference type="SMART" id="SM00698">
    <property type="entry name" value="MORN"/>
    <property type="match status" value="3"/>
</dbReference>
<dbReference type="GO" id="GO:0005789">
    <property type="term" value="C:endoplasmic reticulum membrane"/>
    <property type="evidence" value="ECO:0007669"/>
    <property type="project" value="UniProtKB-SubCell"/>
</dbReference>
<evidence type="ECO:0008006" key="14">
    <source>
        <dbReference type="Google" id="ProtNLM"/>
    </source>
</evidence>
<feature type="region of interest" description="Disordered" evidence="11">
    <location>
        <begin position="99"/>
        <end position="148"/>
    </location>
</feature>
<evidence type="ECO:0000256" key="1">
    <source>
        <dbReference type="ARBA" id="ARBA00004163"/>
    </source>
</evidence>
<evidence type="ECO:0000256" key="10">
    <source>
        <dbReference type="ARBA" id="ARBA00023136"/>
    </source>
</evidence>
<dbReference type="InterPro" id="IPR017191">
    <property type="entry name" value="Junctophilin"/>
</dbReference>
<name>A0A6G0U0R8_APHGL</name>
<dbReference type="GO" id="GO:0030314">
    <property type="term" value="C:junctional membrane complex"/>
    <property type="evidence" value="ECO:0007669"/>
    <property type="project" value="InterPro"/>
</dbReference>
<evidence type="ECO:0000313" key="12">
    <source>
        <dbReference type="EMBL" id="KAE9542380.1"/>
    </source>
</evidence>
<evidence type="ECO:0000256" key="4">
    <source>
        <dbReference type="ARBA" id="ARBA00008599"/>
    </source>
</evidence>
<dbReference type="InterPro" id="IPR003409">
    <property type="entry name" value="MORN"/>
</dbReference>
<reference evidence="12 13" key="1">
    <citation type="submission" date="2019-08" db="EMBL/GenBank/DDBJ databases">
        <title>The genome of the soybean aphid Biotype 1, its phylome, world population structure and adaptation to the North American continent.</title>
        <authorList>
            <person name="Giordano R."/>
            <person name="Donthu R.K."/>
            <person name="Hernandez A.G."/>
            <person name="Wright C.L."/>
            <person name="Zimin A.V."/>
        </authorList>
    </citation>
    <scope>NUCLEOTIDE SEQUENCE [LARGE SCALE GENOMIC DNA]</scope>
    <source>
        <tissue evidence="12">Whole aphids</tissue>
    </source>
</reference>
<sequence>MAVNSGNTFEGQWQNGKRHGLGVESRGRWLYRGEWTQGFKGRYGVRQSATTNAKYEGTWANGLQDGYGSETYADGGTFQGQWMRGMRHGYGVRTSARFGMASHSKPNKSDIRNSLSSLGSDDANNKVGSASEDPVISSEGRDKKLDDTRGGFVLKANSDEQPNKRKTLVSKSTHSLKRTFMSVSTLGTHARTLQLQLY</sequence>
<dbReference type="SUPFAM" id="SSF82185">
    <property type="entry name" value="Histone H3 K4-specific methyltransferase SET7/9 N-terminal domain"/>
    <property type="match status" value="1"/>
</dbReference>
<keyword evidence="9" id="KW-1133">Transmembrane helix</keyword>
<keyword evidence="6" id="KW-0812">Transmembrane</keyword>
<evidence type="ECO:0000313" key="13">
    <source>
        <dbReference type="Proteomes" id="UP000475862"/>
    </source>
</evidence>
<evidence type="ECO:0000256" key="6">
    <source>
        <dbReference type="ARBA" id="ARBA00022692"/>
    </source>
</evidence>
<dbReference type="Gene3D" id="2.20.110.10">
    <property type="entry name" value="Histone H3 K4-specific methyltransferase SET7/9 N-terminal domain"/>
    <property type="match status" value="1"/>
</dbReference>
<dbReference type="PANTHER" id="PTHR23085">
    <property type="entry name" value="GH28348P"/>
    <property type="match status" value="1"/>
</dbReference>
<dbReference type="Pfam" id="PF02493">
    <property type="entry name" value="MORN"/>
    <property type="match status" value="4"/>
</dbReference>
<gene>
    <name evidence="12" type="ORF">AGLY_003507</name>
</gene>
<keyword evidence="7" id="KW-0677">Repeat</keyword>
<evidence type="ECO:0000256" key="3">
    <source>
        <dbReference type="ARBA" id="ARBA00004236"/>
    </source>
</evidence>
<dbReference type="Proteomes" id="UP000475862">
    <property type="component" value="Unassembled WGS sequence"/>
</dbReference>
<dbReference type="FunFam" id="2.20.110.10:FF:000003">
    <property type="entry name" value="Junctophilin"/>
    <property type="match status" value="1"/>
</dbReference>
<evidence type="ECO:0000256" key="7">
    <source>
        <dbReference type="ARBA" id="ARBA00022737"/>
    </source>
</evidence>
<evidence type="ECO:0000256" key="9">
    <source>
        <dbReference type="ARBA" id="ARBA00022989"/>
    </source>
</evidence>
<evidence type="ECO:0000256" key="8">
    <source>
        <dbReference type="ARBA" id="ARBA00022824"/>
    </source>
</evidence>
<comment type="subcellular location">
    <subcellularLocation>
        <location evidence="3">Cell membrane</location>
    </subcellularLocation>
    <subcellularLocation>
        <location evidence="2">Endomembrane system</location>
        <topology evidence="2">Peripheral membrane protein</topology>
    </subcellularLocation>
    <subcellularLocation>
        <location evidence="1">Endoplasmic reticulum membrane</location>
        <topology evidence="1">Single-pass type IV membrane protein</topology>
    </subcellularLocation>
</comment>
<feature type="compositionally biased region" description="Basic and acidic residues" evidence="11">
    <location>
        <begin position="139"/>
        <end position="148"/>
    </location>
</feature>
<dbReference type="OrthoDB" id="284854at2759"/>
<evidence type="ECO:0000256" key="5">
    <source>
        <dbReference type="ARBA" id="ARBA00022475"/>
    </source>
</evidence>
<dbReference type="GO" id="GO:0005886">
    <property type="term" value="C:plasma membrane"/>
    <property type="evidence" value="ECO:0007669"/>
    <property type="project" value="UniProtKB-SubCell"/>
</dbReference>
<dbReference type="AlphaFoldDB" id="A0A6G0U0R8"/>
<dbReference type="EMBL" id="VYZN01000011">
    <property type="protein sequence ID" value="KAE9542380.1"/>
    <property type="molecule type" value="Genomic_DNA"/>
</dbReference>
<protein>
    <recommendedName>
        <fullName evidence="14">Junctophilin</fullName>
    </recommendedName>
</protein>
<comment type="similarity">
    <text evidence="4">Belongs to the junctophilin family.</text>
</comment>
<keyword evidence="8" id="KW-0256">Endoplasmic reticulum</keyword>
<organism evidence="12 13">
    <name type="scientific">Aphis glycines</name>
    <name type="common">Soybean aphid</name>
    <dbReference type="NCBI Taxonomy" id="307491"/>
    <lineage>
        <taxon>Eukaryota</taxon>
        <taxon>Metazoa</taxon>
        <taxon>Ecdysozoa</taxon>
        <taxon>Arthropoda</taxon>
        <taxon>Hexapoda</taxon>
        <taxon>Insecta</taxon>
        <taxon>Pterygota</taxon>
        <taxon>Neoptera</taxon>
        <taxon>Paraneoptera</taxon>
        <taxon>Hemiptera</taxon>
        <taxon>Sternorrhyncha</taxon>
        <taxon>Aphidomorpha</taxon>
        <taxon>Aphidoidea</taxon>
        <taxon>Aphididae</taxon>
        <taxon>Aphidini</taxon>
        <taxon>Aphis</taxon>
        <taxon>Aphis</taxon>
    </lineage>
</organism>
<accession>A0A6G0U0R8</accession>
<keyword evidence="13" id="KW-1185">Reference proteome</keyword>
<feature type="region of interest" description="Disordered" evidence="11">
    <location>
        <begin position="153"/>
        <end position="172"/>
    </location>
</feature>
<evidence type="ECO:0000256" key="11">
    <source>
        <dbReference type="SAM" id="MobiDB-lite"/>
    </source>
</evidence>
<comment type="caution">
    <text evidence="12">The sequence shown here is derived from an EMBL/GenBank/DDBJ whole genome shotgun (WGS) entry which is preliminary data.</text>
</comment>
<proteinExistence type="inferred from homology"/>
<dbReference type="PANTHER" id="PTHR23085:SF16">
    <property type="entry name" value="GH28348P"/>
    <property type="match status" value="1"/>
</dbReference>
<keyword evidence="10" id="KW-0472">Membrane</keyword>
<keyword evidence="5" id="KW-1003">Cell membrane</keyword>